<organism evidence="2 3">
    <name type="scientific">Portunus trituberculatus</name>
    <name type="common">Swimming crab</name>
    <name type="synonym">Neptunus trituberculatus</name>
    <dbReference type="NCBI Taxonomy" id="210409"/>
    <lineage>
        <taxon>Eukaryota</taxon>
        <taxon>Metazoa</taxon>
        <taxon>Ecdysozoa</taxon>
        <taxon>Arthropoda</taxon>
        <taxon>Crustacea</taxon>
        <taxon>Multicrustacea</taxon>
        <taxon>Malacostraca</taxon>
        <taxon>Eumalacostraca</taxon>
        <taxon>Eucarida</taxon>
        <taxon>Decapoda</taxon>
        <taxon>Pleocyemata</taxon>
        <taxon>Brachyura</taxon>
        <taxon>Eubrachyura</taxon>
        <taxon>Portunoidea</taxon>
        <taxon>Portunidae</taxon>
        <taxon>Portuninae</taxon>
        <taxon>Portunus</taxon>
    </lineage>
</organism>
<gene>
    <name evidence="2" type="ORF">E2C01_007333</name>
</gene>
<evidence type="ECO:0000313" key="2">
    <source>
        <dbReference type="EMBL" id="MPC14565.1"/>
    </source>
</evidence>
<reference evidence="2 3" key="1">
    <citation type="submission" date="2019-05" db="EMBL/GenBank/DDBJ databases">
        <title>Another draft genome of Portunus trituberculatus and its Hox gene families provides insights of decapod evolution.</title>
        <authorList>
            <person name="Jeong J.-H."/>
            <person name="Song I."/>
            <person name="Kim S."/>
            <person name="Choi T."/>
            <person name="Kim D."/>
            <person name="Ryu S."/>
            <person name="Kim W."/>
        </authorList>
    </citation>
    <scope>NUCLEOTIDE SEQUENCE [LARGE SCALE GENOMIC DNA]</scope>
    <source>
        <tissue evidence="2">Muscle</tissue>
    </source>
</reference>
<proteinExistence type="predicted"/>
<comment type="caution">
    <text evidence="2">The sequence shown here is derived from an EMBL/GenBank/DDBJ whole genome shotgun (WGS) entry which is preliminary data.</text>
</comment>
<evidence type="ECO:0000256" key="1">
    <source>
        <dbReference type="SAM" id="MobiDB-lite"/>
    </source>
</evidence>
<keyword evidence="3" id="KW-1185">Reference proteome</keyword>
<evidence type="ECO:0000313" key="3">
    <source>
        <dbReference type="Proteomes" id="UP000324222"/>
    </source>
</evidence>
<dbReference type="Proteomes" id="UP000324222">
    <property type="component" value="Unassembled WGS sequence"/>
</dbReference>
<protein>
    <submittedName>
        <fullName evidence="2">Uncharacterized protein</fullName>
    </submittedName>
</protein>
<feature type="compositionally biased region" description="Pro residues" evidence="1">
    <location>
        <begin position="18"/>
        <end position="33"/>
    </location>
</feature>
<name>A0A5B7CZV3_PORTR</name>
<dbReference type="AlphaFoldDB" id="A0A5B7CZV3"/>
<feature type="region of interest" description="Disordered" evidence="1">
    <location>
        <begin position="12"/>
        <end position="40"/>
    </location>
</feature>
<accession>A0A5B7CZV3</accession>
<dbReference type="EMBL" id="VSRR010000361">
    <property type="protein sequence ID" value="MPC14565.1"/>
    <property type="molecule type" value="Genomic_DNA"/>
</dbReference>
<sequence length="63" mass="6789">MQKCYQNMILRPNDAQPLPLPPPPPSPPPPPPSGFRGWTSINTDLPRAINRGDAVYGQGGVVI</sequence>